<name>A0A2S8BAM7_9SPHN</name>
<dbReference type="Proteomes" id="UP000238954">
    <property type="component" value="Chromosome"/>
</dbReference>
<dbReference type="RefSeq" id="WP_105997344.1">
    <property type="nucleotide sequence ID" value="NZ_CM009578.1"/>
</dbReference>
<evidence type="ECO:0000313" key="2">
    <source>
        <dbReference type="Proteomes" id="UP000238954"/>
    </source>
</evidence>
<accession>A0A2S8BAM7</accession>
<proteinExistence type="predicted"/>
<dbReference type="AlphaFoldDB" id="A0A2S8BAM7"/>
<evidence type="ECO:0000313" key="1">
    <source>
        <dbReference type="EMBL" id="PQM29386.1"/>
    </source>
</evidence>
<gene>
    <name evidence="1" type="ORF">CVO77_00150</name>
</gene>
<dbReference type="EMBL" id="PHFW01000001">
    <property type="protein sequence ID" value="PQM29386.1"/>
    <property type="molecule type" value="Genomic_DNA"/>
</dbReference>
<sequence>MARQYVVTEEEMLSLVESMELEKMRMNGHFRQMDATSQEIQDVHRAFHFVAVRWVQAMGFQGYRK</sequence>
<organism evidence="1 2">
    <name type="scientific">Sphingopyxis lindanitolerans</name>
    <dbReference type="NCBI Taxonomy" id="2054227"/>
    <lineage>
        <taxon>Bacteria</taxon>
        <taxon>Pseudomonadati</taxon>
        <taxon>Pseudomonadota</taxon>
        <taxon>Alphaproteobacteria</taxon>
        <taxon>Sphingomonadales</taxon>
        <taxon>Sphingomonadaceae</taxon>
        <taxon>Sphingopyxis</taxon>
    </lineage>
</organism>
<protein>
    <submittedName>
        <fullName evidence="1">Uncharacterized protein</fullName>
    </submittedName>
</protein>
<reference evidence="2" key="1">
    <citation type="submission" date="2017-11" db="EMBL/GenBank/DDBJ databases">
        <title>The complete genome sequence of Sphingopyxis pomeranensis sp. nov. strain WS5A3p.</title>
        <authorList>
            <person name="Kaminski M.A."/>
        </authorList>
    </citation>
    <scope>NUCLEOTIDE SEQUENCE [LARGE SCALE GENOMIC DNA]</scope>
    <source>
        <strain evidence="2">WS5A3p</strain>
    </source>
</reference>
<comment type="caution">
    <text evidence="1">The sequence shown here is derived from an EMBL/GenBank/DDBJ whole genome shotgun (WGS) entry which is preliminary data.</text>
</comment>
<keyword evidence="2" id="KW-1185">Reference proteome</keyword>